<name>A0A2J6R042_HYAVF</name>
<evidence type="ECO:0000256" key="2">
    <source>
        <dbReference type="ARBA" id="ARBA00022448"/>
    </source>
</evidence>
<dbReference type="PANTHER" id="PTHR43791:SF70">
    <property type="entry name" value="MAJOR FACILITATOR SUPERFAMILY (MFS) PROFILE DOMAIN-CONTAINING PROTEIN"/>
    <property type="match status" value="1"/>
</dbReference>
<dbReference type="PANTHER" id="PTHR43791">
    <property type="entry name" value="PERMEASE-RELATED"/>
    <property type="match status" value="1"/>
</dbReference>
<dbReference type="OrthoDB" id="1932925at2759"/>
<sequence>MNKQENDPSVEQVDTIQSQEFNYEEKAVNLKGIDDALMFTVDREPITWTAEEERRLLWKIDLRLIPLMLLACLLQYSDTQSYGVAAIFGLIKDLKLYTITSDFQLNLSKYQWSTSVANLGSMFAQYPLLIVAQFLPLGKFSSVMVLYSGLLAMLFIVCKDFADITALRFFYGFQVVTTPVFIMICGMWWKTEEQPLRIGIWISGQAFGSIVGQGIDYGAVSVRGAFVQSPWKWIYVILGSVTMGFGLLMLWKFPDSPMKGAFLTEREQEIAVMRVQTNNTGMQTRKFKKQQFLEAFKDLQLYIIAFSAFTFAFANGALGSFGALLVTSFGYSNEQALKWCMPASGVAVSSMLLSGALGYRFHRYRIPLALAFVLPTIAGNIILWRSPRDKKVALLGGLYISTTFYGAYVQQLSLISSNVAGHTKKTTLNAAVFVFANIGGFCGPFAYPGSEAEEGYPTGQITVLCLMCISEALFIVLLVYYRWCNKKKVALVAQHPEVANDPAIGFRDLTDKENLMFRYSC</sequence>
<feature type="transmembrane region" description="Helical" evidence="6">
    <location>
        <begin position="366"/>
        <end position="386"/>
    </location>
</feature>
<keyword evidence="8" id="KW-1185">Reference proteome</keyword>
<organism evidence="7 8">
    <name type="scientific">Hyaloscypha variabilis (strain UAMH 11265 / GT02V1 / F)</name>
    <name type="common">Meliniomyces variabilis</name>
    <dbReference type="NCBI Taxonomy" id="1149755"/>
    <lineage>
        <taxon>Eukaryota</taxon>
        <taxon>Fungi</taxon>
        <taxon>Dikarya</taxon>
        <taxon>Ascomycota</taxon>
        <taxon>Pezizomycotina</taxon>
        <taxon>Leotiomycetes</taxon>
        <taxon>Helotiales</taxon>
        <taxon>Hyaloscyphaceae</taxon>
        <taxon>Hyaloscypha</taxon>
        <taxon>Hyaloscypha variabilis</taxon>
    </lineage>
</organism>
<feature type="transmembrane region" description="Helical" evidence="6">
    <location>
        <begin position="299"/>
        <end position="324"/>
    </location>
</feature>
<keyword evidence="4 6" id="KW-1133">Transmembrane helix</keyword>
<dbReference type="InterPro" id="IPR011701">
    <property type="entry name" value="MFS"/>
</dbReference>
<dbReference type="Pfam" id="PF07690">
    <property type="entry name" value="MFS_1"/>
    <property type="match status" value="1"/>
</dbReference>
<evidence type="ECO:0000256" key="1">
    <source>
        <dbReference type="ARBA" id="ARBA00004141"/>
    </source>
</evidence>
<dbReference type="InterPro" id="IPR036259">
    <property type="entry name" value="MFS_trans_sf"/>
</dbReference>
<feature type="transmembrane region" description="Helical" evidence="6">
    <location>
        <begin position="140"/>
        <end position="157"/>
    </location>
</feature>
<gene>
    <name evidence="7" type="ORF">L207DRAFT_610656</name>
</gene>
<feature type="transmembrane region" description="Helical" evidence="6">
    <location>
        <begin position="392"/>
        <end position="415"/>
    </location>
</feature>
<keyword evidence="3 6" id="KW-0812">Transmembrane</keyword>
<dbReference type="EMBL" id="KZ613961">
    <property type="protein sequence ID" value="PMD31885.1"/>
    <property type="molecule type" value="Genomic_DNA"/>
</dbReference>
<feature type="transmembrane region" description="Helical" evidence="6">
    <location>
        <begin position="169"/>
        <end position="189"/>
    </location>
</feature>
<feature type="transmembrane region" description="Helical" evidence="6">
    <location>
        <begin position="233"/>
        <end position="251"/>
    </location>
</feature>
<dbReference type="GO" id="GO:0022857">
    <property type="term" value="F:transmembrane transporter activity"/>
    <property type="evidence" value="ECO:0007669"/>
    <property type="project" value="InterPro"/>
</dbReference>
<proteinExistence type="predicted"/>
<evidence type="ECO:0000313" key="7">
    <source>
        <dbReference type="EMBL" id="PMD31885.1"/>
    </source>
</evidence>
<accession>A0A2J6R042</accession>
<keyword evidence="2" id="KW-0813">Transport</keyword>
<dbReference type="Gene3D" id="1.20.1250.20">
    <property type="entry name" value="MFS general substrate transporter like domains"/>
    <property type="match status" value="1"/>
</dbReference>
<evidence type="ECO:0000256" key="6">
    <source>
        <dbReference type="SAM" id="Phobius"/>
    </source>
</evidence>
<comment type="subcellular location">
    <subcellularLocation>
        <location evidence="1">Membrane</location>
        <topology evidence="1">Multi-pass membrane protein</topology>
    </subcellularLocation>
</comment>
<dbReference type="GO" id="GO:0016020">
    <property type="term" value="C:membrane"/>
    <property type="evidence" value="ECO:0007669"/>
    <property type="project" value="UniProtKB-SubCell"/>
</dbReference>
<dbReference type="Proteomes" id="UP000235786">
    <property type="component" value="Unassembled WGS sequence"/>
</dbReference>
<dbReference type="SUPFAM" id="SSF103473">
    <property type="entry name" value="MFS general substrate transporter"/>
    <property type="match status" value="1"/>
</dbReference>
<protein>
    <submittedName>
        <fullName evidence="7">MFS general substrate transporter</fullName>
    </submittedName>
</protein>
<feature type="transmembrane region" description="Helical" evidence="6">
    <location>
        <begin position="336"/>
        <end position="359"/>
    </location>
</feature>
<evidence type="ECO:0000256" key="4">
    <source>
        <dbReference type="ARBA" id="ARBA00022989"/>
    </source>
</evidence>
<evidence type="ECO:0000313" key="8">
    <source>
        <dbReference type="Proteomes" id="UP000235786"/>
    </source>
</evidence>
<reference evidence="7 8" key="1">
    <citation type="submission" date="2016-04" db="EMBL/GenBank/DDBJ databases">
        <title>A degradative enzymes factory behind the ericoid mycorrhizal symbiosis.</title>
        <authorList>
            <consortium name="DOE Joint Genome Institute"/>
            <person name="Martino E."/>
            <person name="Morin E."/>
            <person name="Grelet G."/>
            <person name="Kuo A."/>
            <person name="Kohler A."/>
            <person name="Daghino S."/>
            <person name="Barry K."/>
            <person name="Choi C."/>
            <person name="Cichocki N."/>
            <person name="Clum A."/>
            <person name="Copeland A."/>
            <person name="Hainaut M."/>
            <person name="Haridas S."/>
            <person name="Labutti K."/>
            <person name="Lindquist E."/>
            <person name="Lipzen A."/>
            <person name="Khouja H.-R."/>
            <person name="Murat C."/>
            <person name="Ohm R."/>
            <person name="Olson A."/>
            <person name="Spatafora J."/>
            <person name="Veneault-Fourrey C."/>
            <person name="Henrissat B."/>
            <person name="Grigoriev I."/>
            <person name="Martin F."/>
            <person name="Perotto S."/>
        </authorList>
    </citation>
    <scope>NUCLEOTIDE SEQUENCE [LARGE SCALE GENOMIC DNA]</scope>
    <source>
        <strain evidence="7 8">F</strain>
    </source>
</reference>
<dbReference type="AlphaFoldDB" id="A0A2J6R042"/>
<keyword evidence="5 6" id="KW-0472">Membrane</keyword>
<feature type="transmembrane region" description="Helical" evidence="6">
    <location>
        <begin position="427"/>
        <end position="447"/>
    </location>
</feature>
<evidence type="ECO:0000256" key="5">
    <source>
        <dbReference type="ARBA" id="ARBA00023136"/>
    </source>
</evidence>
<feature type="transmembrane region" description="Helical" evidence="6">
    <location>
        <begin position="459"/>
        <end position="481"/>
    </location>
</feature>
<evidence type="ECO:0000256" key="3">
    <source>
        <dbReference type="ARBA" id="ARBA00022692"/>
    </source>
</evidence>